<feature type="transmembrane region" description="Helical" evidence="7">
    <location>
        <begin position="307"/>
        <end position="326"/>
    </location>
</feature>
<dbReference type="Pfam" id="PF07690">
    <property type="entry name" value="MFS_1"/>
    <property type="match status" value="1"/>
</dbReference>
<feature type="transmembrane region" description="Helical" evidence="7">
    <location>
        <begin position="41"/>
        <end position="64"/>
    </location>
</feature>
<comment type="similarity">
    <text evidence="2">Belongs to the major facilitator superfamily. Nitrate/nitrite porter (TC 2.A.1.8) family.</text>
</comment>
<comment type="caution">
    <text evidence="9">The sequence shown here is derived from an EMBL/GenBank/DDBJ whole genome shotgun (WGS) entry which is preliminary data.</text>
</comment>
<feature type="transmembrane region" description="Helical" evidence="7">
    <location>
        <begin position="360"/>
        <end position="379"/>
    </location>
</feature>
<evidence type="ECO:0000313" key="10">
    <source>
        <dbReference type="EMBL" id="RIH66823.1"/>
    </source>
</evidence>
<dbReference type="Proteomes" id="UP000266441">
    <property type="component" value="Unassembled WGS sequence"/>
</dbReference>
<evidence type="ECO:0000256" key="1">
    <source>
        <dbReference type="ARBA" id="ARBA00004141"/>
    </source>
</evidence>
<dbReference type="InterPro" id="IPR020846">
    <property type="entry name" value="MFS_dom"/>
</dbReference>
<feature type="domain" description="Major facilitator superfamily (MFS) profile" evidence="8">
    <location>
        <begin position="10"/>
        <end position="421"/>
    </location>
</feature>
<sequence>MNIRGNSRRGLTGSTVGFFFGFAAVALYGPTAVKFKEAMDLTPALVGLLIAIPALSGSLLRIPFGASVDTNGGKKSFLILMLLSVIGLGGVTLLLFTSYPDGMKGMYGLVLTFGFLSGCGIATFSVGIGQTSYWFPRNKQGMALGIFGGLGNLAPGIFSLVLPVFLTYYGFISAYFAWFLFLLVGTILYGIVGVNAYYFQYRKAGVPEAKAIEKAREKGQEIFPAGSIKDSLLLSAKVKNTWALVALYFTTFGGFIALTAWFPTYWAEFQGFNSVKAGLYTAVFSILASVLRVPGGSVADRFGGEKVALLAITAILISTAALSISHSVPGSVFAVLLLAAGMGFANAAIFKLVPVYVPNAVGGAAGWIGGLGAFGGFALPPVMGTIAGAFGAVGYARGFLVFVILALINVLILAFLLRARNSRLVEKIR</sequence>
<evidence type="ECO:0000256" key="2">
    <source>
        <dbReference type="ARBA" id="ARBA00008432"/>
    </source>
</evidence>
<feature type="transmembrane region" description="Helical" evidence="7">
    <location>
        <begin position="242"/>
        <end position="262"/>
    </location>
</feature>
<protein>
    <submittedName>
        <fullName evidence="9">MFS transporter</fullName>
    </submittedName>
</protein>
<dbReference type="Gene3D" id="1.20.1250.20">
    <property type="entry name" value="MFS general substrate transporter like domains"/>
    <property type="match status" value="2"/>
</dbReference>
<dbReference type="InterPro" id="IPR036259">
    <property type="entry name" value="MFS_trans_sf"/>
</dbReference>
<feature type="transmembrane region" description="Helical" evidence="7">
    <location>
        <begin position="332"/>
        <end position="353"/>
    </location>
</feature>
<keyword evidence="4 7" id="KW-1133">Transmembrane helix</keyword>
<reference evidence="9 11" key="1">
    <citation type="journal article" date="2015" name="Int. J. Syst. Evol. Microbiol.">
        <title>Mariniphaga sediminis sp. nov., isolated from coastal sediment.</title>
        <authorList>
            <person name="Wang F.Q."/>
            <person name="Shen Q.Y."/>
            <person name="Chen G.J."/>
            <person name="Du Z.J."/>
        </authorList>
    </citation>
    <scope>NUCLEOTIDE SEQUENCE [LARGE SCALE GENOMIC DNA]</scope>
    <source>
        <strain evidence="9 11">SY21</strain>
    </source>
</reference>
<evidence type="ECO:0000313" key="11">
    <source>
        <dbReference type="Proteomes" id="UP000266441"/>
    </source>
</evidence>
<dbReference type="RefSeq" id="WP_119348693.1">
    <property type="nucleotide sequence ID" value="NZ_QWET01000002.1"/>
</dbReference>
<organism evidence="9 11">
    <name type="scientific">Mariniphaga sediminis</name>
    <dbReference type="NCBI Taxonomy" id="1628158"/>
    <lineage>
        <taxon>Bacteria</taxon>
        <taxon>Pseudomonadati</taxon>
        <taxon>Bacteroidota</taxon>
        <taxon>Bacteroidia</taxon>
        <taxon>Marinilabiliales</taxon>
        <taxon>Prolixibacteraceae</taxon>
        <taxon>Mariniphaga</taxon>
    </lineage>
</organism>
<feature type="transmembrane region" description="Helical" evidence="7">
    <location>
        <begin position="105"/>
        <end position="129"/>
    </location>
</feature>
<comment type="subcellular location">
    <subcellularLocation>
        <location evidence="1">Membrane</location>
        <topology evidence="1">Multi-pass membrane protein</topology>
    </subcellularLocation>
</comment>
<reference evidence="9" key="2">
    <citation type="submission" date="2018-08" db="EMBL/GenBank/DDBJ databases">
        <authorList>
            <person name="Ferrada E.E."/>
            <person name="Latorre B.A."/>
        </authorList>
    </citation>
    <scope>NUCLEOTIDE SEQUENCE</scope>
    <source>
        <strain evidence="9">SY21</strain>
    </source>
</reference>
<evidence type="ECO:0000256" key="4">
    <source>
        <dbReference type="ARBA" id="ARBA00022989"/>
    </source>
</evidence>
<evidence type="ECO:0000256" key="3">
    <source>
        <dbReference type="ARBA" id="ARBA00022692"/>
    </source>
</evidence>
<gene>
    <name evidence="10" type="ORF">D1164_02545</name>
    <name evidence="9" type="ORF">D1164_15495</name>
</gene>
<dbReference type="AlphaFoldDB" id="A0A399CYA8"/>
<feature type="transmembrane region" description="Helical" evidence="7">
    <location>
        <begin position="399"/>
        <end position="419"/>
    </location>
</feature>
<keyword evidence="11" id="KW-1185">Reference proteome</keyword>
<keyword evidence="6 7" id="KW-0472">Membrane</keyword>
<feature type="transmembrane region" description="Helical" evidence="7">
    <location>
        <begin position="141"/>
        <end position="169"/>
    </location>
</feature>
<dbReference type="SUPFAM" id="SSF103473">
    <property type="entry name" value="MFS general substrate transporter"/>
    <property type="match status" value="1"/>
</dbReference>
<evidence type="ECO:0000256" key="7">
    <source>
        <dbReference type="SAM" id="Phobius"/>
    </source>
</evidence>
<dbReference type="InterPro" id="IPR011701">
    <property type="entry name" value="MFS"/>
</dbReference>
<dbReference type="EMBL" id="QWET01000002">
    <property type="protein sequence ID" value="RIH66823.1"/>
    <property type="molecule type" value="Genomic_DNA"/>
</dbReference>
<name>A0A399CYA8_9BACT</name>
<feature type="transmembrane region" description="Helical" evidence="7">
    <location>
        <begin position="76"/>
        <end position="99"/>
    </location>
</feature>
<proteinExistence type="inferred from homology"/>
<accession>A0A399CYA8</accession>
<evidence type="ECO:0000256" key="6">
    <source>
        <dbReference type="ARBA" id="ARBA00023136"/>
    </source>
</evidence>
<dbReference type="GO" id="GO:0016020">
    <property type="term" value="C:membrane"/>
    <property type="evidence" value="ECO:0007669"/>
    <property type="project" value="UniProtKB-SubCell"/>
</dbReference>
<dbReference type="PROSITE" id="PS50850">
    <property type="entry name" value="MFS"/>
    <property type="match status" value="1"/>
</dbReference>
<dbReference type="InterPro" id="IPR044772">
    <property type="entry name" value="NO3_transporter"/>
</dbReference>
<evidence type="ECO:0000256" key="5">
    <source>
        <dbReference type="ARBA" id="ARBA00023063"/>
    </source>
</evidence>
<feature type="transmembrane region" description="Helical" evidence="7">
    <location>
        <begin position="175"/>
        <end position="198"/>
    </location>
</feature>
<feature type="transmembrane region" description="Helical" evidence="7">
    <location>
        <begin position="277"/>
        <end position="295"/>
    </location>
</feature>
<keyword evidence="5" id="KW-0534">Nitrate assimilation</keyword>
<feature type="transmembrane region" description="Helical" evidence="7">
    <location>
        <begin position="12"/>
        <end position="29"/>
    </location>
</feature>
<dbReference type="EMBL" id="QWET01000012">
    <property type="protein sequence ID" value="RIH64307.1"/>
    <property type="molecule type" value="Genomic_DNA"/>
</dbReference>
<evidence type="ECO:0000313" key="9">
    <source>
        <dbReference type="EMBL" id="RIH64307.1"/>
    </source>
</evidence>
<keyword evidence="3 7" id="KW-0812">Transmembrane</keyword>
<dbReference type="PANTHER" id="PTHR23515">
    <property type="entry name" value="HIGH-AFFINITY NITRATE TRANSPORTER 2.3"/>
    <property type="match status" value="1"/>
</dbReference>
<evidence type="ECO:0000259" key="8">
    <source>
        <dbReference type="PROSITE" id="PS50850"/>
    </source>
</evidence>
<dbReference type="GO" id="GO:0015112">
    <property type="term" value="F:nitrate transmembrane transporter activity"/>
    <property type="evidence" value="ECO:0007669"/>
    <property type="project" value="InterPro"/>
</dbReference>
<dbReference type="GO" id="GO:0042128">
    <property type="term" value="P:nitrate assimilation"/>
    <property type="evidence" value="ECO:0007669"/>
    <property type="project" value="UniProtKB-KW"/>
</dbReference>
<dbReference type="OrthoDB" id="9773404at2"/>